<dbReference type="InterPro" id="IPR036587">
    <property type="entry name" value="NucleaseA_inhib-like_sf"/>
</dbReference>
<gene>
    <name evidence="1" type="ORF">ACFSKU_08415</name>
</gene>
<evidence type="ECO:0000313" key="1">
    <source>
        <dbReference type="EMBL" id="MFD2066906.1"/>
    </source>
</evidence>
<accession>A0ABW4WXK3</accession>
<keyword evidence="2" id="KW-1185">Reference proteome</keyword>
<protein>
    <submittedName>
        <fullName evidence="1">Nuclease A inhibitor family protein</fullName>
    </submittedName>
</protein>
<dbReference type="EMBL" id="JBHUHV010000024">
    <property type="protein sequence ID" value="MFD2066906.1"/>
    <property type="molecule type" value="Genomic_DNA"/>
</dbReference>
<organism evidence="1 2">
    <name type="scientific">Pontibacter silvestris</name>
    <dbReference type="NCBI Taxonomy" id="2305183"/>
    <lineage>
        <taxon>Bacteria</taxon>
        <taxon>Pseudomonadati</taxon>
        <taxon>Bacteroidota</taxon>
        <taxon>Cytophagia</taxon>
        <taxon>Cytophagales</taxon>
        <taxon>Hymenobacteraceae</taxon>
        <taxon>Pontibacter</taxon>
    </lineage>
</organism>
<dbReference type="InterPro" id="IPR012489">
    <property type="entry name" value="NucleaseA_inhib-like"/>
</dbReference>
<dbReference type="RefSeq" id="WP_229961561.1">
    <property type="nucleotide sequence ID" value="NZ_JAJJWI010000013.1"/>
</dbReference>
<sequence length="137" mass="15874">MNRDQLQQELVQVSSGLLVPDTKAPLEFYYHEKPQDEEFSEQLVAKWAGKPGGKKVETMEVERFFNHIFYDNTYAEDETVSEEEGEHYKKLISKMNELLQDVKVYLINELGTEVYLLGRTEDGNYAGYKTIIVDINA</sequence>
<comment type="caution">
    <text evidence="1">The sequence shown here is derived from an EMBL/GenBank/DDBJ whole genome shotgun (WGS) entry which is preliminary data.</text>
</comment>
<dbReference type="Pfam" id="PF07924">
    <property type="entry name" value="NuiA"/>
    <property type="match status" value="1"/>
</dbReference>
<dbReference type="SUPFAM" id="SSF82602">
    <property type="entry name" value="Nuclease A inhibitor (NuiA)"/>
    <property type="match status" value="1"/>
</dbReference>
<reference evidence="2" key="1">
    <citation type="journal article" date="2019" name="Int. J. Syst. Evol. Microbiol.">
        <title>The Global Catalogue of Microorganisms (GCM) 10K type strain sequencing project: providing services to taxonomists for standard genome sequencing and annotation.</title>
        <authorList>
            <consortium name="The Broad Institute Genomics Platform"/>
            <consortium name="The Broad Institute Genome Sequencing Center for Infectious Disease"/>
            <person name="Wu L."/>
            <person name="Ma J."/>
        </authorList>
    </citation>
    <scope>NUCLEOTIDE SEQUENCE [LARGE SCALE GENOMIC DNA]</scope>
    <source>
        <strain evidence="2">JCM 16545</strain>
    </source>
</reference>
<evidence type="ECO:0000313" key="2">
    <source>
        <dbReference type="Proteomes" id="UP001597369"/>
    </source>
</evidence>
<dbReference type="Gene3D" id="3.40.1460.10">
    <property type="entry name" value="Nuclease A inhibitor-like"/>
    <property type="match status" value="1"/>
</dbReference>
<dbReference type="Proteomes" id="UP001597369">
    <property type="component" value="Unassembled WGS sequence"/>
</dbReference>
<name>A0ABW4WXK3_9BACT</name>
<proteinExistence type="predicted"/>